<proteinExistence type="predicted"/>
<evidence type="ECO:0000256" key="1">
    <source>
        <dbReference type="SAM" id="MobiDB-lite"/>
    </source>
</evidence>
<evidence type="ECO:0000313" key="3">
    <source>
        <dbReference type="Proteomes" id="UP000600918"/>
    </source>
</evidence>
<name>A0A834K0B9_VESPE</name>
<dbReference type="Proteomes" id="UP000600918">
    <property type="component" value="Unassembled WGS sequence"/>
</dbReference>
<dbReference type="AlphaFoldDB" id="A0A834K0B9"/>
<reference evidence="2" key="1">
    <citation type="journal article" date="2020" name="G3 (Bethesda)">
        <title>High-Quality Assemblies for Three Invasive Social Wasps from the &lt;i&gt;Vespula&lt;/i&gt; Genus.</title>
        <authorList>
            <person name="Harrop T.W.R."/>
            <person name="Guhlin J."/>
            <person name="McLaughlin G.M."/>
            <person name="Permina E."/>
            <person name="Stockwell P."/>
            <person name="Gilligan J."/>
            <person name="Le Lec M.F."/>
            <person name="Gruber M.A.M."/>
            <person name="Quinn O."/>
            <person name="Lovegrove M."/>
            <person name="Duncan E.J."/>
            <person name="Remnant E.J."/>
            <person name="Van Eeckhoven J."/>
            <person name="Graham B."/>
            <person name="Knapp R.A."/>
            <person name="Langford K.W."/>
            <person name="Kronenberg Z."/>
            <person name="Press M.O."/>
            <person name="Eacker S.M."/>
            <person name="Wilson-Rankin E.E."/>
            <person name="Purcell J."/>
            <person name="Lester P.J."/>
            <person name="Dearden P.K."/>
        </authorList>
    </citation>
    <scope>NUCLEOTIDE SEQUENCE</scope>
    <source>
        <strain evidence="2">Volc-1</strain>
    </source>
</reference>
<comment type="caution">
    <text evidence="2">The sequence shown here is derived from an EMBL/GenBank/DDBJ whole genome shotgun (WGS) entry which is preliminary data.</text>
</comment>
<gene>
    <name evidence="2" type="ORF">H0235_016027</name>
</gene>
<accession>A0A834K0B9</accession>
<protein>
    <submittedName>
        <fullName evidence="2">Uncharacterized protein</fullName>
    </submittedName>
</protein>
<feature type="region of interest" description="Disordered" evidence="1">
    <location>
        <begin position="55"/>
        <end position="101"/>
    </location>
</feature>
<evidence type="ECO:0000313" key="2">
    <source>
        <dbReference type="EMBL" id="KAF7398019.1"/>
    </source>
</evidence>
<keyword evidence="3" id="KW-1185">Reference proteome</keyword>
<sequence length="101" mass="10682">MTNDKERPDCNSQFQRHYRWNFFKNLKLPKGHSWEESLGHGIRARFNRDKSIISNATRALPERRSSDSNGGGDAAAAAAAGGGGGGGGGGSGDGGYEGSQR</sequence>
<feature type="compositionally biased region" description="Gly residues" evidence="1">
    <location>
        <begin position="80"/>
        <end position="101"/>
    </location>
</feature>
<organism evidence="2 3">
    <name type="scientific">Vespula pensylvanica</name>
    <name type="common">Western yellow jacket</name>
    <name type="synonym">Wasp</name>
    <dbReference type="NCBI Taxonomy" id="30213"/>
    <lineage>
        <taxon>Eukaryota</taxon>
        <taxon>Metazoa</taxon>
        <taxon>Ecdysozoa</taxon>
        <taxon>Arthropoda</taxon>
        <taxon>Hexapoda</taxon>
        <taxon>Insecta</taxon>
        <taxon>Pterygota</taxon>
        <taxon>Neoptera</taxon>
        <taxon>Endopterygota</taxon>
        <taxon>Hymenoptera</taxon>
        <taxon>Apocrita</taxon>
        <taxon>Aculeata</taxon>
        <taxon>Vespoidea</taxon>
        <taxon>Vespidae</taxon>
        <taxon>Vespinae</taxon>
        <taxon>Vespula</taxon>
    </lineage>
</organism>
<dbReference type="EMBL" id="JACSDY010000019">
    <property type="protein sequence ID" value="KAF7398019.1"/>
    <property type="molecule type" value="Genomic_DNA"/>
</dbReference>